<gene>
    <name evidence="1" type="ORF">MRATA1EN22A_LOCUS25886</name>
</gene>
<evidence type="ECO:0000313" key="1">
    <source>
        <dbReference type="EMBL" id="CAN0544884.1"/>
    </source>
</evidence>
<proteinExistence type="predicted"/>
<evidence type="ECO:0000313" key="2">
    <source>
        <dbReference type="Proteomes" id="UP001162501"/>
    </source>
</evidence>
<accession>A0AC60A2C6</accession>
<dbReference type="EMBL" id="OX596090">
    <property type="protein sequence ID" value="CAN0544884.1"/>
    <property type="molecule type" value="Genomic_DNA"/>
</dbReference>
<protein>
    <submittedName>
        <fullName evidence="1">Uncharacterized protein</fullName>
    </submittedName>
</protein>
<reference evidence="1" key="1">
    <citation type="submission" date="2023-05" db="EMBL/GenBank/DDBJ databases">
        <authorList>
            <consortium name="ELIXIR-Norway"/>
        </authorList>
    </citation>
    <scope>NUCLEOTIDE SEQUENCE</scope>
</reference>
<dbReference type="Proteomes" id="UP001162501">
    <property type="component" value="Chromosome 6"/>
</dbReference>
<reference evidence="1" key="2">
    <citation type="submission" date="2025-03" db="EMBL/GenBank/DDBJ databases">
        <authorList>
            <consortium name="ELIXIR-Norway"/>
            <consortium name="Elixir Norway"/>
        </authorList>
    </citation>
    <scope>NUCLEOTIDE SEQUENCE</scope>
</reference>
<name>A0AC60A2C6_RANTA</name>
<sequence length="110" mass="12230">MSSNHDVPSEHHHASCQRQGLAHGRTQYGLTVGEVGPAEHTGCSRATKTTQPGRQETAHTAQQPDTQYLKERSVATEFKEDKALRIPLPMQGTPVRSPVRELRSHKLRGR</sequence>
<organism evidence="1 2">
    <name type="scientific">Rangifer tarandus platyrhynchus</name>
    <name type="common">Svalbard reindeer</name>
    <dbReference type="NCBI Taxonomy" id="3082113"/>
    <lineage>
        <taxon>Eukaryota</taxon>
        <taxon>Metazoa</taxon>
        <taxon>Chordata</taxon>
        <taxon>Craniata</taxon>
        <taxon>Vertebrata</taxon>
        <taxon>Euteleostomi</taxon>
        <taxon>Mammalia</taxon>
        <taxon>Eutheria</taxon>
        <taxon>Laurasiatheria</taxon>
        <taxon>Artiodactyla</taxon>
        <taxon>Ruminantia</taxon>
        <taxon>Pecora</taxon>
        <taxon>Cervidae</taxon>
        <taxon>Odocoileinae</taxon>
        <taxon>Rangifer</taxon>
    </lineage>
</organism>